<dbReference type="AlphaFoldDB" id="A0AAU7AWE8"/>
<dbReference type="EMBL" id="CP114014">
    <property type="protein sequence ID" value="XAY05978.1"/>
    <property type="molecule type" value="Genomic_DNA"/>
</dbReference>
<dbReference type="KEGG" id="parq:DSM112329_02839"/>
<name>A0AAU7AWE8_9ACTN</name>
<sequence length="117" mass="13523">MSWYLDTDGRPLLYVAFGDAREWIEKNVLVHAYVSEPRTSVRPAHRATFVEFWELVERAAEDADRDRRLLLMIELYEHVGWTDDVLAYLGPNALELLDAARTELAHSARQIGRWAAP</sequence>
<protein>
    <submittedName>
        <fullName evidence="2">Uncharacterized protein</fullName>
    </submittedName>
</protein>
<gene>
    <name evidence="1" type="ORF">DSM112329_02839</name>
    <name evidence="2" type="ORF">DSM112329_02848</name>
</gene>
<proteinExistence type="predicted"/>
<organism evidence="2">
    <name type="scientific">Paraconexibacter sp. AEG42_29</name>
    <dbReference type="NCBI Taxonomy" id="2997339"/>
    <lineage>
        <taxon>Bacteria</taxon>
        <taxon>Bacillati</taxon>
        <taxon>Actinomycetota</taxon>
        <taxon>Thermoleophilia</taxon>
        <taxon>Solirubrobacterales</taxon>
        <taxon>Paraconexibacteraceae</taxon>
        <taxon>Paraconexibacter</taxon>
    </lineage>
</organism>
<accession>A0AAU7AWE8</accession>
<evidence type="ECO:0000313" key="1">
    <source>
        <dbReference type="EMBL" id="XAY05978.1"/>
    </source>
</evidence>
<reference evidence="2" key="1">
    <citation type="submission" date="2022-12" db="EMBL/GenBank/DDBJ databases">
        <title>Paraconexibacter alkalitolerans sp. nov. and Baekduia alba sp. nov., isolated from soil and emended description of the genera Paraconexibacter (Chun et al., 2020) and Baekduia (An et al., 2020).</title>
        <authorList>
            <person name="Vieira S."/>
            <person name="Huber K.J."/>
            <person name="Geppert A."/>
            <person name="Wolf J."/>
            <person name="Neumann-Schaal M."/>
            <person name="Muesken M."/>
            <person name="Overmann J."/>
        </authorList>
    </citation>
    <scope>NUCLEOTIDE SEQUENCE</scope>
    <source>
        <strain evidence="2">AEG42_29</strain>
    </source>
</reference>
<dbReference type="KEGG" id="parq:DSM112329_02848"/>
<evidence type="ECO:0000313" key="2">
    <source>
        <dbReference type="EMBL" id="XAY05987.1"/>
    </source>
</evidence>
<dbReference type="EMBL" id="CP114014">
    <property type="protein sequence ID" value="XAY05987.1"/>
    <property type="molecule type" value="Genomic_DNA"/>
</dbReference>